<dbReference type="InterPro" id="IPR005119">
    <property type="entry name" value="LysR_subst-bd"/>
</dbReference>
<dbReference type="AlphaFoldDB" id="A0A3T1D2F9"/>
<dbReference type="Pfam" id="PF03466">
    <property type="entry name" value="LysR_substrate"/>
    <property type="match status" value="1"/>
</dbReference>
<dbReference type="PANTHER" id="PTHR30419:SF8">
    <property type="entry name" value="NITROGEN ASSIMILATION TRANSCRIPTIONAL ACTIVATOR-RELATED"/>
    <property type="match status" value="1"/>
</dbReference>
<dbReference type="PRINTS" id="PR00039">
    <property type="entry name" value="HTHLYSR"/>
</dbReference>
<dbReference type="GO" id="GO:0003677">
    <property type="term" value="F:DNA binding"/>
    <property type="evidence" value="ECO:0007669"/>
    <property type="project" value="UniProtKB-KW"/>
</dbReference>
<dbReference type="Gene3D" id="3.40.190.290">
    <property type="match status" value="1"/>
</dbReference>
<dbReference type="PANTHER" id="PTHR30419">
    <property type="entry name" value="HTH-TYPE TRANSCRIPTIONAL REGULATOR YBHD"/>
    <property type="match status" value="1"/>
</dbReference>
<keyword evidence="4" id="KW-0804">Transcription</keyword>
<sequence length="302" mass="33964">MDMRQLGYFLEVAQHASFSKASQAIHLSQPTLSKMIKNLEVELGVVLFDRSTRRVELTEAGKVVQAHAQTIINASQQLLVAVEDLTEKRKGQFTLGLPPVIGASFFPKVIADFHQLHPDIAIKIVEEGGKRIEQLLLEGKINLGVVVLPVDERLFEVVPIVERHLKLVLPLTHALAHREEVHLADLKNELFILFRQEFNLHDRVKEACIREGFEPQVAYESTQWDFIYELICANQGISLLPETICAKLDPGKVSVIPLVKPSIHWDLAIIWNKSGYVSHAAQGWIEFAQKVLFTSSTNEDSA</sequence>
<dbReference type="RefSeq" id="WP_130606716.1">
    <property type="nucleotide sequence ID" value="NZ_AP019400.1"/>
</dbReference>
<keyword evidence="3" id="KW-0238">DNA-binding</keyword>
<gene>
    <name evidence="6" type="primary">ywbI</name>
    <name evidence="6" type="ORF">KCTCHS21_16920</name>
</gene>
<keyword evidence="2" id="KW-0805">Transcription regulation</keyword>
<dbReference type="EMBL" id="AP019400">
    <property type="protein sequence ID" value="BBI32293.1"/>
    <property type="molecule type" value="Genomic_DNA"/>
</dbReference>
<evidence type="ECO:0000259" key="5">
    <source>
        <dbReference type="PROSITE" id="PS50931"/>
    </source>
</evidence>
<dbReference type="OrthoDB" id="9803735at2"/>
<dbReference type="SUPFAM" id="SSF53850">
    <property type="entry name" value="Periplasmic binding protein-like II"/>
    <property type="match status" value="1"/>
</dbReference>
<dbReference type="Proteomes" id="UP000289856">
    <property type="component" value="Chromosome"/>
</dbReference>
<dbReference type="InterPro" id="IPR000847">
    <property type="entry name" value="LysR_HTH_N"/>
</dbReference>
<dbReference type="KEGG" id="cohn:KCTCHS21_16920"/>
<evidence type="ECO:0000256" key="4">
    <source>
        <dbReference type="ARBA" id="ARBA00023163"/>
    </source>
</evidence>
<name>A0A3T1D2F9_9BACL</name>
<dbReference type="PROSITE" id="PS50931">
    <property type="entry name" value="HTH_LYSR"/>
    <property type="match status" value="1"/>
</dbReference>
<dbReference type="InterPro" id="IPR036390">
    <property type="entry name" value="WH_DNA-bd_sf"/>
</dbReference>
<organism evidence="6 7">
    <name type="scientific">Cohnella abietis</name>
    <dbReference type="NCBI Taxonomy" id="2507935"/>
    <lineage>
        <taxon>Bacteria</taxon>
        <taxon>Bacillati</taxon>
        <taxon>Bacillota</taxon>
        <taxon>Bacilli</taxon>
        <taxon>Bacillales</taxon>
        <taxon>Paenibacillaceae</taxon>
        <taxon>Cohnella</taxon>
    </lineage>
</organism>
<evidence type="ECO:0000256" key="1">
    <source>
        <dbReference type="ARBA" id="ARBA00009437"/>
    </source>
</evidence>
<evidence type="ECO:0000256" key="3">
    <source>
        <dbReference type="ARBA" id="ARBA00023125"/>
    </source>
</evidence>
<dbReference type="CDD" id="cd08438">
    <property type="entry name" value="PBP2_CidR"/>
    <property type="match status" value="1"/>
</dbReference>
<dbReference type="InterPro" id="IPR036388">
    <property type="entry name" value="WH-like_DNA-bd_sf"/>
</dbReference>
<evidence type="ECO:0000313" key="6">
    <source>
        <dbReference type="EMBL" id="BBI32293.1"/>
    </source>
</evidence>
<reference evidence="6 7" key="1">
    <citation type="submission" date="2019-01" db="EMBL/GenBank/DDBJ databases">
        <title>Complete genome sequence of Cohnella hallensis HS21 isolated from Korean fir (Abies koreana) rhizospheric soil.</title>
        <authorList>
            <person name="Jiang L."/>
            <person name="Kang S.W."/>
            <person name="Kim S."/>
            <person name="Jung J."/>
            <person name="Kim C.Y."/>
            <person name="Kim D.H."/>
            <person name="Kim S.W."/>
            <person name="Lee J."/>
        </authorList>
    </citation>
    <scope>NUCLEOTIDE SEQUENCE [LARGE SCALE GENOMIC DNA]</scope>
    <source>
        <strain evidence="6 7">HS21</strain>
    </source>
</reference>
<evidence type="ECO:0000256" key="2">
    <source>
        <dbReference type="ARBA" id="ARBA00023015"/>
    </source>
</evidence>
<dbReference type="InterPro" id="IPR050950">
    <property type="entry name" value="HTH-type_LysR_regulators"/>
</dbReference>
<protein>
    <submittedName>
        <fullName evidence="6">Putative HTH-type transcriptional regulator YwbI</fullName>
    </submittedName>
</protein>
<dbReference type="GO" id="GO:0003700">
    <property type="term" value="F:DNA-binding transcription factor activity"/>
    <property type="evidence" value="ECO:0007669"/>
    <property type="project" value="InterPro"/>
</dbReference>
<accession>A0A3T1D2F9</accession>
<keyword evidence="7" id="KW-1185">Reference proteome</keyword>
<dbReference type="Pfam" id="PF00126">
    <property type="entry name" value="HTH_1"/>
    <property type="match status" value="1"/>
</dbReference>
<proteinExistence type="inferred from homology"/>
<comment type="similarity">
    <text evidence="1">Belongs to the LysR transcriptional regulatory family.</text>
</comment>
<feature type="domain" description="HTH lysR-type" evidence="5">
    <location>
        <begin position="1"/>
        <end position="58"/>
    </location>
</feature>
<dbReference type="GO" id="GO:0005829">
    <property type="term" value="C:cytosol"/>
    <property type="evidence" value="ECO:0007669"/>
    <property type="project" value="TreeGrafter"/>
</dbReference>
<dbReference type="Gene3D" id="1.10.10.10">
    <property type="entry name" value="Winged helix-like DNA-binding domain superfamily/Winged helix DNA-binding domain"/>
    <property type="match status" value="1"/>
</dbReference>
<evidence type="ECO:0000313" key="7">
    <source>
        <dbReference type="Proteomes" id="UP000289856"/>
    </source>
</evidence>
<dbReference type="SUPFAM" id="SSF46785">
    <property type="entry name" value="Winged helix' DNA-binding domain"/>
    <property type="match status" value="1"/>
</dbReference>
<dbReference type="FunFam" id="1.10.10.10:FF:000001">
    <property type="entry name" value="LysR family transcriptional regulator"/>
    <property type="match status" value="1"/>
</dbReference>